<dbReference type="Proteomes" id="UP000324222">
    <property type="component" value="Unassembled WGS sequence"/>
</dbReference>
<gene>
    <name evidence="1" type="ORF">E2C01_044832</name>
</gene>
<name>A0A5B7FZE2_PORTR</name>
<accession>A0A5B7FZE2</accession>
<evidence type="ECO:0000313" key="2">
    <source>
        <dbReference type="Proteomes" id="UP000324222"/>
    </source>
</evidence>
<dbReference type="AlphaFoldDB" id="A0A5B7FZE2"/>
<comment type="caution">
    <text evidence="1">The sequence shown here is derived from an EMBL/GenBank/DDBJ whole genome shotgun (WGS) entry which is preliminary data.</text>
</comment>
<organism evidence="1 2">
    <name type="scientific">Portunus trituberculatus</name>
    <name type="common">Swimming crab</name>
    <name type="synonym">Neptunus trituberculatus</name>
    <dbReference type="NCBI Taxonomy" id="210409"/>
    <lineage>
        <taxon>Eukaryota</taxon>
        <taxon>Metazoa</taxon>
        <taxon>Ecdysozoa</taxon>
        <taxon>Arthropoda</taxon>
        <taxon>Crustacea</taxon>
        <taxon>Multicrustacea</taxon>
        <taxon>Malacostraca</taxon>
        <taxon>Eumalacostraca</taxon>
        <taxon>Eucarida</taxon>
        <taxon>Decapoda</taxon>
        <taxon>Pleocyemata</taxon>
        <taxon>Brachyura</taxon>
        <taxon>Eubrachyura</taxon>
        <taxon>Portunoidea</taxon>
        <taxon>Portunidae</taxon>
        <taxon>Portuninae</taxon>
        <taxon>Portunus</taxon>
    </lineage>
</organism>
<evidence type="ECO:0000313" key="1">
    <source>
        <dbReference type="EMBL" id="MPC50996.1"/>
    </source>
</evidence>
<proteinExistence type="predicted"/>
<dbReference type="EMBL" id="VSRR010009869">
    <property type="protein sequence ID" value="MPC50996.1"/>
    <property type="molecule type" value="Genomic_DNA"/>
</dbReference>
<sequence length="97" mass="10440">MLSLLSQRYRSINYSELAIVKIHGFSRGDEGREDGGGWAVGAGAGVTGGGCGYHCGLLVHKSVRKTEEDHVYAHVMLSAASLRQRQGSWAGRLLLLL</sequence>
<protein>
    <submittedName>
        <fullName evidence="1">Uncharacterized protein</fullName>
    </submittedName>
</protein>
<keyword evidence="2" id="KW-1185">Reference proteome</keyword>
<reference evidence="1 2" key="1">
    <citation type="submission" date="2019-05" db="EMBL/GenBank/DDBJ databases">
        <title>Another draft genome of Portunus trituberculatus and its Hox gene families provides insights of decapod evolution.</title>
        <authorList>
            <person name="Jeong J.-H."/>
            <person name="Song I."/>
            <person name="Kim S."/>
            <person name="Choi T."/>
            <person name="Kim D."/>
            <person name="Ryu S."/>
            <person name="Kim W."/>
        </authorList>
    </citation>
    <scope>NUCLEOTIDE SEQUENCE [LARGE SCALE GENOMIC DNA]</scope>
    <source>
        <tissue evidence="1">Muscle</tissue>
    </source>
</reference>